<dbReference type="GO" id="GO:0022857">
    <property type="term" value="F:transmembrane transporter activity"/>
    <property type="evidence" value="ECO:0007669"/>
    <property type="project" value="InterPro"/>
</dbReference>
<evidence type="ECO:0000313" key="9">
    <source>
        <dbReference type="Proteomes" id="UP000094285"/>
    </source>
</evidence>
<feature type="transmembrane region" description="Helical" evidence="6">
    <location>
        <begin position="524"/>
        <end position="546"/>
    </location>
</feature>
<feature type="transmembrane region" description="Helical" evidence="6">
    <location>
        <begin position="149"/>
        <end position="166"/>
    </location>
</feature>
<dbReference type="GO" id="GO:0016020">
    <property type="term" value="C:membrane"/>
    <property type="evidence" value="ECO:0007669"/>
    <property type="project" value="UniProtKB-SubCell"/>
</dbReference>
<comment type="subcellular location">
    <subcellularLocation>
        <location evidence="1">Membrane</location>
        <topology evidence="1">Multi-pass membrane protein</topology>
    </subcellularLocation>
</comment>
<dbReference type="EMBL" id="KV453910">
    <property type="protein sequence ID" value="ODV81052.1"/>
    <property type="molecule type" value="Genomic_DNA"/>
</dbReference>
<dbReference type="PROSITE" id="PS50850">
    <property type="entry name" value="MFS"/>
    <property type="match status" value="1"/>
</dbReference>
<evidence type="ECO:0000256" key="6">
    <source>
        <dbReference type="SAM" id="Phobius"/>
    </source>
</evidence>
<feature type="transmembrane region" description="Helical" evidence="6">
    <location>
        <begin position="490"/>
        <end position="512"/>
    </location>
</feature>
<dbReference type="PANTHER" id="PTHR23502">
    <property type="entry name" value="MAJOR FACILITATOR SUPERFAMILY"/>
    <property type="match status" value="1"/>
</dbReference>
<evidence type="ECO:0000256" key="2">
    <source>
        <dbReference type="ARBA" id="ARBA00022692"/>
    </source>
</evidence>
<feature type="transmembrane region" description="Helical" evidence="6">
    <location>
        <begin position="379"/>
        <end position="404"/>
    </location>
</feature>
<dbReference type="STRING" id="984487.A0A1E4SNT6"/>
<dbReference type="Proteomes" id="UP000094285">
    <property type="component" value="Unassembled WGS sequence"/>
</dbReference>
<accession>A0A1E4SNT6</accession>
<feature type="transmembrane region" description="Helical" evidence="6">
    <location>
        <begin position="558"/>
        <end position="582"/>
    </location>
</feature>
<evidence type="ECO:0000256" key="4">
    <source>
        <dbReference type="ARBA" id="ARBA00023136"/>
    </source>
</evidence>
<gene>
    <name evidence="8" type="ORF">CANTADRAFT_5028</name>
</gene>
<dbReference type="InterPro" id="IPR011701">
    <property type="entry name" value="MFS"/>
</dbReference>
<dbReference type="Pfam" id="PF07690">
    <property type="entry name" value="MFS_1"/>
    <property type="match status" value="1"/>
</dbReference>
<proteinExistence type="predicted"/>
<dbReference type="Gene3D" id="1.20.1250.20">
    <property type="entry name" value="MFS general substrate transporter like domains"/>
    <property type="match status" value="1"/>
</dbReference>
<name>A0A1E4SNT6_9ASCO</name>
<feature type="transmembrane region" description="Helical" evidence="6">
    <location>
        <begin position="245"/>
        <end position="266"/>
    </location>
</feature>
<evidence type="ECO:0000256" key="3">
    <source>
        <dbReference type="ARBA" id="ARBA00022989"/>
    </source>
</evidence>
<dbReference type="InterPro" id="IPR020846">
    <property type="entry name" value="MFS_dom"/>
</dbReference>
<keyword evidence="2 6" id="KW-0812">Transmembrane</keyword>
<dbReference type="InterPro" id="IPR036259">
    <property type="entry name" value="MFS_trans_sf"/>
</dbReference>
<evidence type="ECO:0000259" key="7">
    <source>
        <dbReference type="PROSITE" id="PS50850"/>
    </source>
</evidence>
<dbReference type="SUPFAM" id="SSF103473">
    <property type="entry name" value="MFS general substrate transporter"/>
    <property type="match status" value="1"/>
</dbReference>
<keyword evidence="3 6" id="KW-1133">Transmembrane helix</keyword>
<keyword evidence="9" id="KW-1185">Reference proteome</keyword>
<dbReference type="AlphaFoldDB" id="A0A1E4SNT6"/>
<feature type="transmembrane region" description="Helical" evidence="6">
    <location>
        <begin position="465"/>
        <end position="484"/>
    </location>
</feature>
<keyword evidence="4 6" id="KW-0472">Membrane</keyword>
<feature type="region of interest" description="Disordered" evidence="5">
    <location>
        <begin position="1"/>
        <end position="27"/>
    </location>
</feature>
<evidence type="ECO:0000256" key="5">
    <source>
        <dbReference type="SAM" id="MobiDB-lite"/>
    </source>
</evidence>
<dbReference type="PANTHER" id="PTHR23502:SF60">
    <property type="entry name" value="MAJOR FACILITATOR SUPERFAMILY (MFS) PROFILE DOMAIN-CONTAINING PROTEIN-RELATED"/>
    <property type="match status" value="1"/>
</dbReference>
<dbReference type="CDD" id="cd17323">
    <property type="entry name" value="MFS_Tpo1_MDR_like"/>
    <property type="match status" value="1"/>
</dbReference>
<evidence type="ECO:0000313" key="8">
    <source>
        <dbReference type="EMBL" id="ODV81052.1"/>
    </source>
</evidence>
<organism evidence="8 9">
    <name type="scientific">Suhomyces tanzawaensis NRRL Y-17324</name>
    <dbReference type="NCBI Taxonomy" id="984487"/>
    <lineage>
        <taxon>Eukaryota</taxon>
        <taxon>Fungi</taxon>
        <taxon>Dikarya</taxon>
        <taxon>Ascomycota</taxon>
        <taxon>Saccharomycotina</taxon>
        <taxon>Pichiomycetes</taxon>
        <taxon>Debaryomycetaceae</taxon>
        <taxon>Suhomyces</taxon>
    </lineage>
</organism>
<dbReference type="GeneID" id="30983943"/>
<feature type="transmembrane region" description="Helical" evidence="6">
    <location>
        <begin position="278"/>
        <end position="302"/>
    </location>
</feature>
<feature type="compositionally biased region" description="Basic and acidic residues" evidence="5">
    <location>
        <begin position="7"/>
        <end position="17"/>
    </location>
</feature>
<dbReference type="FunFam" id="1.20.1250.20:FF:000011">
    <property type="entry name" value="MFS multidrug transporter, putative"/>
    <property type="match status" value="1"/>
</dbReference>
<feature type="transmembrane region" description="Helical" evidence="6">
    <location>
        <begin position="219"/>
        <end position="239"/>
    </location>
</feature>
<feature type="domain" description="Major facilitator superfamily (MFS) profile" evidence="7">
    <location>
        <begin position="151"/>
        <end position="586"/>
    </location>
</feature>
<feature type="transmembrane region" description="Helical" evidence="6">
    <location>
        <begin position="424"/>
        <end position="444"/>
    </location>
</feature>
<dbReference type="RefSeq" id="XP_020066174.1">
    <property type="nucleotide sequence ID" value="XM_020209807.1"/>
</dbReference>
<protein>
    <submittedName>
        <fullName evidence="8">MFS general substrate transporter</fullName>
    </submittedName>
</protein>
<dbReference type="OrthoDB" id="3936150at2759"/>
<feature type="transmembrane region" description="Helical" evidence="6">
    <location>
        <begin position="186"/>
        <end position="207"/>
    </location>
</feature>
<sequence length="626" mass="69887">MASLHSKKSDFGERHENLSTSSSNETEDVLALTVSNHPGHHQHYARRGSMSLEHYSVHHIYGDLDSEDIDMQRIATRNTILSELANRTGVEELDFHHDLEKGKEALIPESAITIENAGEEFNHVDPELITWNGPDDPDAPRNWPAFTKMYLLGIVSFYALVAPMSSSMPSPAMPEIAEQFHIDSPTISSMVVSIQILAWALGPLAIAPLSEHDNIGRKLVLDISVWMSLFFNIGCALSNNTAQMMIFRFVGGLFGCVPLNVGAGVISDLYGARSRNLALAGFVLAPLLGPIFAPIVSGFIVQSLKWRWVFYVLSMFNGVVALIGTIFLKETYTPTLLRRKAKKLRIETGNTNLHTIYEIADGETMMSKIMLTMTRPIKLLFTHPMIVGLGSFMAFTYGFMYLMIITFPTIFGKVYGFSKGVTGLMYIPMGVGFFLGVIFWTYAVGRVYESKIAKNGGVAKPEFRLPCLFPAAIVLPIGLIWFGWSAEKKLHWIMPGIGSGLFAFGFVCVFQCIQSYLIDMNPRFAASSVAAAALFRALFGFGFPLFANKMFDKLGYGWANTMCAFIAIVLGIPFPIFCYIYGERVRKWADKRFETSQRLRDQKNLRRLQRKNLKKGHEVESDSSSQ</sequence>
<evidence type="ECO:0000256" key="1">
    <source>
        <dbReference type="ARBA" id="ARBA00004141"/>
    </source>
</evidence>
<reference evidence="9" key="1">
    <citation type="submission" date="2016-05" db="EMBL/GenBank/DDBJ databases">
        <title>Comparative genomics of biotechnologically important yeasts.</title>
        <authorList>
            <consortium name="DOE Joint Genome Institute"/>
            <person name="Riley R."/>
            <person name="Haridas S."/>
            <person name="Wolfe K.H."/>
            <person name="Lopes M.R."/>
            <person name="Hittinger C.T."/>
            <person name="Goker M."/>
            <person name="Salamov A."/>
            <person name="Wisecaver J."/>
            <person name="Long T.M."/>
            <person name="Aerts A.L."/>
            <person name="Barry K."/>
            <person name="Choi C."/>
            <person name="Clum A."/>
            <person name="Coughlan A.Y."/>
            <person name="Deshpande S."/>
            <person name="Douglass A.P."/>
            <person name="Hanson S.J."/>
            <person name="Klenk H.-P."/>
            <person name="Labutti K."/>
            <person name="Lapidus A."/>
            <person name="Lindquist E."/>
            <person name="Lipzen A."/>
            <person name="Meier-Kolthoff J.P."/>
            <person name="Ohm R.A."/>
            <person name="Otillar R.P."/>
            <person name="Pangilinan J."/>
            <person name="Peng Y."/>
            <person name="Rokas A."/>
            <person name="Rosa C.A."/>
            <person name="Scheuner C."/>
            <person name="Sibirny A.A."/>
            <person name="Slot J.C."/>
            <person name="Stielow J.B."/>
            <person name="Sun H."/>
            <person name="Kurtzman C.P."/>
            <person name="Blackwell M."/>
            <person name="Grigoriev I.V."/>
            <person name="Jeffries T.W."/>
        </authorList>
    </citation>
    <scope>NUCLEOTIDE SEQUENCE [LARGE SCALE GENOMIC DNA]</scope>
    <source>
        <strain evidence="9">NRRL Y-17324</strain>
    </source>
</reference>
<feature type="transmembrane region" description="Helical" evidence="6">
    <location>
        <begin position="308"/>
        <end position="328"/>
    </location>
</feature>